<feature type="transmembrane region" description="Helical" evidence="8">
    <location>
        <begin position="215"/>
        <end position="238"/>
    </location>
</feature>
<comment type="similarity">
    <text evidence="2">Belongs to the auxin efflux carrier (TC 2.A.69) family.</text>
</comment>
<keyword evidence="7 8" id="KW-0472">Membrane</keyword>
<dbReference type="PANTHER" id="PTHR36838">
    <property type="entry name" value="AUXIN EFFLUX CARRIER FAMILY PROTEIN"/>
    <property type="match status" value="1"/>
</dbReference>
<keyword evidence="3" id="KW-0813">Transport</keyword>
<accession>A0A2P8F123</accession>
<dbReference type="RefSeq" id="WP_106590763.1">
    <property type="nucleotide sequence ID" value="NZ_PYGI01000004.1"/>
</dbReference>
<evidence type="ECO:0000256" key="6">
    <source>
        <dbReference type="ARBA" id="ARBA00022989"/>
    </source>
</evidence>
<comment type="caution">
    <text evidence="9">The sequence shown here is derived from an EMBL/GenBank/DDBJ whole genome shotgun (WGS) entry which is preliminary data.</text>
</comment>
<keyword evidence="10" id="KW-1185">Reference proteome</keyword>
<keyword evidence="5 8" id="KW-0812">Transmembrane</keyword>
<dbReference type="InterPro" id="IPR038770">
    <property type="entry name" value="Na+/solute_symporter_sf"/>
</dbReference>
<dbReference type="GO" id="GO:0005886">
    <property type="term" value="C:plasma membrane"/>
    <property type="evidence" value="ECO:0007669"/>
    <property type="project" value="UniProtKB-SubCell"/>
</dbReference>
<dbReference type="AlphaFoldDB" id="A0A2P8F123"/>
<keyword evidence="4" id="KW-1003">Cell membrane</keyword>
<feature type="transmembrane region" description="Helical" evidence="8">
    <location>
        <begin position="12"/>
        <end position="30"/>
    </location>
</feature>
<protein>
    <recommendedName>
        <fullName evidence="11">Permease</fullName>
    </recommendedName>
</protein>
<evidence type="ECO:0000313" key="10">
    <source>
        <dbReference type="Proteomes" id="UP000242133"/>
    </source>
</evidence>
<evidence type="ECO:0008006" key="11">
    <source>
        <dbReference type="Google" id="ProtNLM"/>
    </source>
</evidence>
<feature type="transmembrane region" description="Helical" evidence="8">
    <location>
        <begin position="244"/>
        <end position="262"/>
    </location>
</feature>
<dbReference type="EMBL" id="PYGI01000004">
    <property type="protein sequence ID" value="PSL15419.1"/>
    <property type="molecule type" value="Genomic_DNA"/>
</dbReference>
<dbReference type="OrthoDB" id="3238001at2"/>
<keyword evidence="6 8" id="KW-1133">Transmembrane helix</keyword>
<feature type="transmembrane region" description="Helical" evidence="8">
    <location>
        <begin position="184"/>
        <end position="203"/>
    </location>
</feature>
<dbReference type="Pfam" id="PF03547">
    <property type="entry name" value="Mem_trans"/>
    <property type="match status" value="2"/>
</dbReference>
<reference evidence="9 10" key="1">
    <citation type="submission" date="2018-03" db="EMBL/GenBank/DDBJ databases">
        <title>Genomic Encyclopedia of Archaeal and Bacterial Type Strains, Phase II (KMG-II): from individual species to whole genera.</title>
        <authorList>
            <person name="Goeker M."/>
        </authorList>
    </citation>
    <scope>NUCLEOTIDE SEQUENCE [LARGE SCALE GENOMIC DNA]</scope>
    <source>
        <strain evidence="9 10">DSM 17586</strain>
    </source>
</reference>
<evidence type="ECO:0000256" key="2">
    <source>
        <dbReference type="ARBA" id="ARBA00010145"/>
    </source>
</evidence>
<comment type="subcellular location">
    <subcellularLocation>
        <location evidence="1">Cell membrane</location>
        <topology evidence="1">Multi-pass membrane protein</topology>
    </subcellularLocation>
</comment>
<dbReference type="InterPro" id="IPR004776">
    <property type="entry name" value="Mem_transp_PIN-like"/>
</dbReference>
<dbReference type="GO" id="GO:0055085">
    <property type="term" value="P:transmembrane transport"/>
    <property type="evidence" value="ECO:0007669"/>
    <property type="project" value="InterPro"/>
</dbReference>
<evidence type="ECO:0000256" key="5">
    <source>
        <dbReference type="ARBA" id="ARBA00022692"/>
    </source>
</evidence>
<evidence type="ECO:0000256" key="7">
    <source>
        <dbReference type="ARBA" id="ARBA00023136"/>
    </source>
</evidence>
<evidence type="ECO:0000256" key="4">
    <source>
        <dbReference type="ARBA" id="ARBA00022475"/>
    </source>
</evidence>
<evidence type="ECO:0000256" key="3">
    <source>
        <dbReference type="ARBA" id="ARBA00022448"/>
    </source>
</evidence>
<feature type="transmembrane region" description="Helical" evidence="8">
    <location>
        <begin position="159"/>
        <end position="178"/>
    </location>
</feature>
<organism evidence="9 10">
    <name type="scientific">Marinobacterium halophilum</name>
    <dbReference type="NCBI Taxonomy" id="267374"/>
    <lineage>
        <taxon>Bacteria</taxon>
        <taxon>Pseudomonadati</taxon>
        <taxon>Pseudomonadota</taxon>
        <taxon>Gammaproteobacteria</taxon>
        <taxon>Oceanospirillales</taxon>
        <taxon>Oceanospirillaceae</taxon>
        <taxon>Marinobacterium</taxon>
    </lineage>
</organism>
<name>A0A2P8F123_9GAMM</name>
<evidence type="ECO:0000256" key="8">
    <source>
        <dbReference type="SAM" id="Phobius"/>
    </source>
</evidence>
<dbReference type="Proteomes" id="UP000242133">
    <property type="component" value="Unassembled WGS sequence"/>
</dbReference>
<feature type="transmembrane region" description="Helical" evidence="8">
    <location>
        <begin position="104"/>
        <end position="121"/>
    </location>
</feature>
<proteinExistence type="inferred from homology"/>
<feature type="transmembrane region" description="Helical" evidence="8">
    <location>
        <begin position="127"/>
        <end position="147"/>
    </location>
</feature>
<evidence type="ECO:0000256" key="1">
    <source>
        <dbReference type="ARBA" id="ARBA00004651"/>
    </source>
</evidence>
<evidence type="ECO:0000313" key="9">
    <source>
        <dbReference type="EMBL" id="PSL15419.1"/>
    </source>
</evidence>
<dbReference type="Gene3D" id="1.20.1530.20">
    <property type="match status" value="1"/>
</dbReference>
<feature type="transmembrane region" description="Helical" evidence="8">
    <location>
        <begin position="274"/>
        <end position="297"/>
    </location>
</feature>
<sequence>MDSTSLALLERIFLTVFPLVVIVSVGFFYARARTTDMSVANRINIDVFCPALIFSVMSAKSFDLPAYSNLAFGALLVVLGSGLLLWPLCRLLGVQIKTFLPPMMFNNSGNLGIPLLVLAFGEQALPAAVILFLVENLLHFTVGIYMLDHRTNPFNVLRMPMIIATIAGLLFSSFDWTLPAAVQVPIDMLGQIAIPLMLFALGVRMTSVDFTHWKIGAWGSVLAPASGVLVALALQPILQLEPLQFSYLLIFGALPPAVLNYMMAERYNQEPQQVASIVLLGNIGSLLVIPIALAFALQAG</sequence>
<feature type="transmembrane region" description="Helical" evidence="8">
    <location>
        <begin position="71"/>
        <end position="92"/>
    </location>
</feature>
<gene>
    <name evidence="9" type="ORF">CLV44_10430</name>
</gene>
<dbReference type="PANTHER" id="PTHR36838:SF1">
    <property type="entry name" value="SLR1864 PROTEIN"/>
    <property type="match status" value="1"/>
</dbReference>